<accession>A0A448XN25</accession>
<sequence>MSHVNIINLHGICELSSRVHLPVLVMEFAHGGPLNFLLQAQPSLGPRVLLDWALQIARGMHYLHSEAGLCHRDLKSSNS</sequence>
<feature type="domain" description="Protein kinase" evidence="1">
    <location>
        <begin position="1"/>
        <end position="79"/>
    </location>
</feature>
<organism evidence="2 3">
    <name type="scientific">Protopolystoma xenopodis</name>
    <dbReference type="NCBI Taxonomy" id="117903"/>
    <lineage>
        <taxon>Eukaryota</taxon>
        <taxon>Metazoa</taxon>
        <taxon>Spiralia</taxon>
        <taxon>Lophotrochozoa</taxon>
        <taxon>Platyhelminthes</taxon>
        <taxon>Monogenea</taxon>
        <taxon>Polyopisthocotylea</taxon>
        <taxon>Polystomatidea</taxon>
        <taxon>Polystomatidae</taxon>
        <taxon>Protopolystoma</taxon>
    </lineage>
</organism>
<evidence type="ECO:0000259" key="1">
    <source>
        <dbReference type="PROSITE" id="PS50011"/>
    </source>
</evidence>
<dbReference type="OrthoDB" id="339325at2759"/>
<dbReference type="Gene3D" id="1.10.510.10">
    <property type="entry name" value="Transferase(Phosphotransferase) domain 1"/>
    <property type="match status" value="1"/>
</dbReference>
<dbReference type="Proteomes" id="UP000784294">
    <property type="component" value="Unassembled WGS sequence"/>
</dbReference>
<gene>
    <name evidence="2" type="ORF">PXEA_LOCUS34060</name>
</gene>
<dbReference type="InterPro" id="IPR011009">
    <property type="entry name" value="Kinase-like_dom_sf"/>
</dbReference>
<comment type="caution">
    <text evidence="2">The sequence shown here is derived from an EMBL/GenBank/DDBJ whole genome shotgun (WGS) entry which is preliminary data.</text>
</comment>
<reference evidence="2" key="1">
    <citation type="submission" date="2018-11" db="EMBL/GenBank/DDBJ databases">
        <authorList>
            <consortium name="Pathogen Informatics"/>
        </authorList>
    </citation>
    <scope>NUCLEOTIDE SEQUENCE</scope>
</reference>
<name>A0A448XN25_9PLAT</name>
<dbReference type="SUPFAM" id="SSF56112">
    <property type="entry name" value="Protein kinase-like (PK-like)"/>
    <property type="match status" value="1"/>
</dbReference>
<protein>
    <recommendedName>
        <fullName evidence="1">Protein kinase domain-containing protein</fullName>
    </recommendedName>
</protein>
<dbReference type="EMBL" id="CAAALY010265638">
    <property type="protein sequence ID" value="VEL40620.1"/>
    <property type="molecule type" value="Genomic_DNA"/>
</dbReference>
<dbReference type="PANTHER" id="PTHR44329:SF293">
    <property type="entry name" value="MITOGEN-ACTIVATED PROTEIN KINASE KINASE KINASE"/>
    <property type="match status" value="1"/>
</dbReference>
<evidence type="ECO:0000313" key="2">
    <source>
        <dbReference type="EMBL" id="VEL40620.1"/>
    </source>
</evidence>
<dbReference type="GO" id="GO:0005524">
    <property type="term" value="F:ATP binding"/>
    <property type="evidence" value="ECO:0007669"/>
    <property type="project" value="InterPro"/>
</dbReference>
<evidence type="ECO:0000313" key="3">
    <source>
        <dbReference type="Proteomes" id="UP000784294"/>
    </source>
</evidence>
<dbReference type="AlphaFoldDB" id="A0A448XN25"/>
<dbReference type="PROSITE" id="PS50011">
    <property type="entry name" value="PROTEIN_KINASE_DOM"/>
    <property type="match status" value="1"/>
</dbReference>
<dbReference type="GO" id="GO:0004706">
    <property type="term" value="F:JUN kinase kinase kinase activity"/>
    <property type="evidence" value="ECO:0007669"/>
    <property type="project" value="TreeGrafter"/>
</dbReference>
<dbReference type="PANTHER" id="PTHR44329">
    <property type="entry name" value="SERINE/THREONINE-PROTEIN KINASE TNNI3K-RELATED"/>
    <property type="match status" value="1"/>
</dbReference>
<dbReference type="InterPro" id="IPR000719">
    <property type="entry name" value="Prot_kinase_dom"/>
</dbReference>
<dbReference type="InterPro" id="IPR051681">
    <property type="entry name" value="Ser/Thr_Kinases-Pseudokinases"/>
</dbReference>
<keyword evidence="3" id="KW-1185">Reference proteome</keyword>
<proteinExistence type="predicted"/>
<dbReference type="Pfam" id="PF00069">
    <property type="entry name" value="Pkinase"/>
    <property type="match status" value="1"/>
</dbReference>